<organism evidence="2 3">
    <name type="scientific">Clostridium botulinum</name>
    <dbReference type="NCBI Taxonomy" id="1491"/>
    <lineage>
        <taxon>Bacteria</taxon>
        <taxon>Bacillati</taxon>
        <taxon>Bacillota</taxon>
        <taxon>Clostridia</taxon>
        <taxon>Eubacteriales</taxon>
        <taxon>Clostridiaceae</taxon>
        <taxon>Clostridium</taxon>
    </lineage>
</organism>
<evidence type="ECO:0000313" key="3">
    <source>
        <dbReference type="Proteomes" id="UP000472355"/>
    </source>
</evidence>
<name>A0A6M0SUS2_CLOBO</name>
<gene>
    <name evidence="2" type="ORF">EXM65_16485</name>
</gene>
<proteinExistence type="predicted"/>
<evidence type="ECO:0000259" key="1">
    <source>
        <dbReference type="Pfam" id="PF22481"/>
    </source>
</evidence>
<sequence>MEMIEDKVFGHLKYDCDWERVYSITMFNRETDIYLSITGEENEEIQDTQRNAFLQFQANKDKILNDSEEKLLEYYIQNYDELAYRLSDDKIEEVLPRVSTIGELGKIMEPTMLVFQRNFDTNINKFGIALGCKWDDEAGIGIRFKNGEIVKIGSDDIILGL</sequence>
<dbReference type="AlphaFoldDB" id="A0A6M0SUS2"/>
<dbReference type="Pfam" id="PF22481">
    <property type="entry name" value="DUF6985"/>
    <property type="match status" value="1"/>
</dbReference>
<protein>
    <recommendedName>
        <fullName evidence="1">DUF6985 domain-containing protein</fullName>
    </recommendedName>
</protein>
<dbReference type="InterPro" id="IPR054254">
    <property type="entry name" value="DUF6985"/>
</dbReference>
<reference evidence="2 3" key="1">
    <citation type="submission" date="2019-02" db="EMBL/GenBank/DDBJ databases">
        <title>Genome sequencing of Clostridium botulinum clinical isolates.</title>
        <authorList>
            <person name="Brunt J."/>
            <person name="Van Vliet A.H.M."/>
            <person name="Stringer S.C."/>
            <person name="Grant K.A."/>
            <person name="Carter A.C."/>
            <person name="Peck M.W."/>
        </authorList>
    </citation>
    <scope>NUCLEOTIDE SEQUENCE [LARGE SCALE GENOMIC DNA]</scope>
    <source>
        <strain evidence="2 3">H113700579</strain>
    </source>
</reference>
<evidence type="ECO:0000313" key="2">
    <source>
        <dbReference type="EMBL" id="NFA44124.1"/>
    </source>
</evidence>
<comment type="caution">
    <text evidence="2">The sequence shown here is derived from an EMBL/GenBank/DDBJ whole genome shotgun (WGS) entry which is preliminary data.</text>
</comment>
<dbReference type="EMBL" id="SGKU01000061">
    <property type="protein sequence ID" value="NFA44124.1"/>
    <property type="molecule type" value="Genomic_DNA"/>
</dbReference>
<feature type="domain" description="DUF6985" evidence="1">
    <location>
        <begin position="8"/>
        <end position="158"/>
    </location>
</feature>
<accession>A0A6M0SUS2</accession>
<dbReference type="Proteomes" id="UP000472355">
    <property type="component" value="Unassembled WGS sequence"/>
</dbReference>